<feature type="transmembrane region" description="Helical" evidence="6">
    <location>
        <begin position="185"/>
        <end position="205"/>
    </location>
</feature>
<feature type="transmembrane region" description="Helical" evidence="6">
    <location>
        <begin position="403"/>
        <end position="428"/>
    </location>
</feature>
<keyword evidence="3 6" id="KW-0812">Transmembrane</keyword>
<dbReference type="PANTHER" id="PTHR11101:SF80">
    <property type="entry name" value="PHOSPHATE TRANSPORTER"/>
    <property type="match status" value="1"/>
</dbReference>
<dbReference type="RefSeq" id="WP_382407613.1">
    <property type="nucleotide sequence ID" value="NZ_JBHSGU010000002.1"/>
</dbReference>
<name>A0ABV9LVZ3_9ALTE</name>
<keyword evidence="4 6" id="KW-1133">Transmembrane helix</keyword>
<keyword evidence="2 6" id="KW-0813">Transport</keyword>
<keyword evidence="6" id="KW-0592">Phosphate transport</keyword>
<comment type="subcellular location">
    <subcellularLocation>
        <location evidence="1 6">Membrane</location>
        <topology evidence="1 6">Multi-pass membrane protein</topology>
    </subcellularLocation>
</comment>
<evidence type="ECO:0000256" key="1">
    <source>
        <dbReference type="ARBA" id="ARBA00004141"/>
    </source>
</evidence>
<dbReference type="EMBL" id="JBHSGU010000002">
    <property type="protein sequence ID" value="MFC4700309.1"/>
    <property type="molecule type" value="Genomic_DNA"/>
</dbReference>
<reference evidence="8" key="1">
    <citation type="journal article" date="2019" name="Int. J. Syst. Evol. Microbiol.">
        <title>The Global Catalogue of Microorganisms (GCM) 10K type strain sequencing project: providing services to taxonomists for standard genome sequencing and annotation.</title>
        <authorList>
            <consortium name="The Broad Institute Genomics Platform"/>
            <consortium name="The Broad Institute Genome Sequencing Center for Infectious Disease"/>
            <person name="Wu L."/>
            <person name="Ma J."/>
        </authorList>
    </citation>
    <scope>NUCLEOTIDE SEQUENCE [LARGE SCALE GENOMIC DNA]</scope>
    <source>
        <strain evidence="8">KACC 12507</strain>
    </source>
</reference>
<feature type="transmembrane region" description="Helical" evidence="6">
    <location>
        <begin position="6"/>
        <end position="28"/>
    </location>
</feature>
<feature type="transmembrane region" description="Helical" evidence="6">
    <location>
        <begin position="88"/>
        <end position="112"/>
    </location>
</feature>
<evidence type="ECO:0000313" key="8">
    <source>
        <dbReference type="Proteomes" id="UP001595897"/>
    </source>
</evidence>
<feature type="transmembrane region" description="Helical" evidence="6">
    <location>
        <begin position="265"/>
        <end position="283"/>
    </location>
</feature>
<evidence type="ECO:0000256" key="3">
    <source>
        <dbReference type="ARBA" id="ARBA00022692"/>
    </source>
</evidence>
<evidence type="ECO:0000256" key="6">
    <source>
        <dbReference type="RuleBase" id="RU363058"/>
    </source>
</evidence>
<feature type="transmembrane region" description="Helical" evidence="6">
    <location>
        <begin position="146"/>
        <end position="165"/>
    </location>
</feature>
<feature type="transmembrane region" description="Helical" evidence="6">
    <location>
        <begin position="378"/>
        <end position="396"/>
    </location>
</feature>
<accession>A0ABV9LVZ3</accession>
<dbReference type="Pfam" id="PF01384">
    <property type="entry name" value="PHO4"/>
    <property type="match status" value="1"/>
</dbReference>
<comment type="similarity">
    <text evidence="6">Belongs to the inorganic phosphate transporter (PiT) (TC 2.A.20) family.</text>
</comment>
<dbReference type="PANTHER" id="PTHR11101">
    <property type="entry name" value="PHOSPHATE TRANSPORTER"/>
    <property type="match status" value="1"/>
</dbReference>
<evidence type="ECO:0000256" key="4">
    <source>
        <dbReference type="ARBA" id="ARBA00022989"/>
    </source>
</evidence>
<feature type="transmembrane region" description="Helical" evidence="6">
    <location>
        <begin position="312"/>
        <end position="331"/>
    </location>
</feature>
<sequence length="430" mass="44540">MEIFESYSLILVVLAATFGFIMAWGIGANDVANAMGTSVGSKAITLKQAILIAMVFEFAGAYLAGGEVTSTIRKGIIDAGYFSNVPELLVLGMIASLLAAGVWLVIASFYGWPVSTTHSIIGAIVGFTAVGVSTEAVEWLKIGGIVGSWVVTPAISGLVAVLIFLSAKRLIFDKENPLSQAIRYVPIYMGMAGFIMSLVTIKKGLKHVGLGLPAAQGYALAIAIGVTVAIIGAIIIRKVNNRKNGEKATFAHLSVEDQQLKVEKVFAVLMVLTACCMAFAHGSNDVANAIGPLAAVVSVVSNDGVILENSPLAWWILPLGGFGIVAGLALFGHRVMKTIGSGITHLTPSRGFAAELAAATTVLIASGTGLPISTTQTLVGAVLGVGIVQGVAALNGKVIRNIVVSWVVTLPAGAGFSILFFFILRAIFGV</sequence>
<comment type="caution">
    <text evidence="7">The sequence shown here is derived from an EMBL/GenBank/DDBJ whole genome shotgun (WGS) entry which is preliminary data.</text>
</comment>
<feature type="transmembrane region" description="Helical" evidence="6">
    <location>
        <begin position="352"/>
        <end position="372"/>
    </location>
</feature>
<gene>
    <name evidence="7" type="ORF">ACFO4O_09090</name>
</gene>
<dbReference type="InterPro" id="IPR001204">
    <property type="entry name" value="Phos_transporter"/>
</dbReference>
<evidence type="ECO:0000256" key="5">
    <source>
        <dbReference type="ARBA" id="ARBA00023136"/>
    </source>
</evidence>
<evidence type="ECO:0000313" key="7">
    <source>
        <dbReference type="EMBL" id="MFC4700309.1"/>
    </source>
</evidence>
<feature type="transmembrane region" description="Helical" evidence="6">
    <location>
        <begin position="49"/>
        <end position="68"/>
    </location>
</feature>
<organism evidence="7 8">
    <name type="scientific">Glaciecola siphonariae</name>
    <dbReference type="NCBI Taxonomy" id="521012"/>
    <lineage>
        <taxon>Bacteria</taxon>
        <taxon>Pseudomonadati</taxon>
        <taxon>Pseudomonadota</taxon>
        <taxon>Gammaproteobacteria</taxon>
        <taxon>Alteromonadales</taxon>
        <taxon>Alteromonadaceae</taxon>
        <taxon>Glaciecola</taxon>
    </lineage>
</organism>
<dbReference type="Proteomes" id="UP001595897">
    <property type="component" value="Unassembled WGS sequence"/>
</dbReference>
<feature type="transmembrane region" description="Helical" evidence="6">
    <location>
        <begin position="217"/>
        <end position="236"/>
    </location>
</feature>
<evidence type="ECO:0000256" key="2">
    <source>
        <dbReference type="ARBA" id="ARBA00022448"/>
    </source>
</evidence>
<proteinExistence type="inferred from homology"/>
<keyword evidence="5 6" id="KW-0472">Membrane</keyword>
<protein>
    <recommendedName>
        <fullName evidence="6">Phosphate transporter</fullName>
    </recommendedName>
</protein>
<keyword evidence="8" id="KW-1185">Reference proteome</keyword>